<sequence>MFARLRGRKSKPPGVVASSSVVVFEDADPSKPPNVVKIMIHGARELLVMDKNLVSKGGSSDPFVVLKLDGEKCKTTVKKKRTNPVWNEAFELAAFDDDDEAVVDLVVWDYDAFSSPDFMGAVQIPVKSLADREYQRRWHPLLDNDLSGPKMGPRGEIEVSARWTHDPDLDAALPATMTEPEKFPHRSFNALRVVVIRARRLPIMDASVLGRDGSTDPYVALKLDAEKKRTTVKAKQLNPLWLEQFDFPVDDTDVPLEIAMFDYDIGSSDDLIGRASADLARLSTRRATRQWFEISSTRKNPHSAKLELGLRLIHKPEFELALPAHTLDIKAHKREKANELRVVVLRGRALPCLDKNLFASGGSSDPFARLEFKGVARSTTVKKRCLDPVWLEMVTFPVDDDDRGDSPSLESEELKVTVLDFDALSSPDEIGTVTLSLAGCGDRKVRRRWHYLELAEGVAAPRQRRPKVEVAWRLVHNPALEIELPKQFDDDDDKFPTRLANELRVVVVRARGLPWTDAAARTWLLLGQNNNNPPHQHQGSADPFVSLSYNDEEVRTSVKNKCLDPVWVETRALPIDTLEDEHDKLLLKVRVWDQDRARDELMGEVDVPLQQALADRAVHRQWYALSTKGKIELGLRFAHNPALVVELPDEIAITKHADRPSNELCVYVSRVRSKQALRKSDLAAVKLGFFAIGESRTTSRRRFDAKNHTTVEHKFSEIFAFDLNEVELRGGAKLDVAYVVVTAAAGGNKQEDDRALGTATWALGRLQDGLPARTWVSLGADLGKVELAARWVHNPARAVPLPRNVAQRALDATKAPNHILVVLVRASRLAVSASAVVATVRVLGGEAKTSKPLSCGTAWMQEAAFPFKRAHKKIEITLVDPDNVDELVGRCVVPVPTSGKEVRAWHKLRNSANTHSSLEVYASVAHSVDFEKNERERQQKKQEKLEIKAADAFSDQPLALVEEARDAVEAYENILRQHAQMFKVCRPPNDLEVVLVRGRRLVAGPRYEPAEVLDWIPDAFARLEVMGPAPGGLLGDHHKRKVVLASAESRVRRQERIPAWIQKFSLELPAGCDPAACSLSLASHDAAAIQPDKPTARGVLDLKEVAKATASSRERRAWRGWVELKTTDHHHLGGSMDVWARLAYNPDRVKDEALMDEVEVWPSRPINQVRVVLVAARVKNDHIKPKNSPGLVAEVECGGRRRRVPSAHWDNSPERVKTGYRVAYFRERLDFIILPDPTRARRDKVKVTVSFQNANDDESNSLGACDIPFSSSSSSSSCCCVDDDDGREARREWHKIFPSKNNNNNNDDDGEVVAEVEVVMRLTHNGALMLPEARDVADAASCTAVDAPICRAEEEHAAYERTGEAVPRWFFVPKKTDVASGPFNVATLQRLWDDEMIDNSTLVWRQGLDDWRQIDQLGPLKRILWGYPEVPQVPEREEQRREWFYYDVEEERSGDNRAECSIEEEEEEEEVGEEARGPFTIGEMRDAVETGRLNADALVWRDGWSPDVWETAGTSLPRWVRRGACEGEPLAVPDASLACEVCGGLATLHSLAALDAQLWEGECEGTEPPPPRVPRPSLRPKRGSTATATEILDGLLWASKDVLLEATHVALISHAPSPPPTPPPALSDDFLRRYGDYDGALAERTVSSLEKTSKERRRRRVIRRRIPFDECREDKEETLREARDAAFDFIENALKHSSTVVVAIVDEEGRLWCAEMVAAAYVARRDGLAGAEILKALGLAPPPMPWESVLRGVADASARGRLFCDECFQEWRGGRVDDALAGRAAAAVRRLAKRDPSLTALDLRGEPFDVDTAAVLGAVAGHAIHLATLDVSGCGLGDAGASNLAAALSHGTQGVGGRLLTLRVAHNGIGDAGGGAIAALLGGAADDFSSSPPLTALDLSHNELGGRGARALGEALRRNSCLVALSVAHNKIGDNPGGVSLFLALVEEGNATLTSLDASSNGLGHRTAGAVARALRENAVLASLALSANAKVGGEEKVFFFLDLRRENRRRSALLRLSLAYVPLDPRVLRGVARWLGADTRGGCACRFLDISSTGMRRDGAEAFADAISSTGRLPLQTLDLSGNPLGPRGAAHILAALAACRDLVLSDLSMAQCALSPDAAAALFALVFDGRLVGVLDAIDDLLLEEEEDDEKLSRLRRAVETTPNRRLRVPLTALDASDNDVGARGAKALAAALAVDEDSVLARLSLANAKLGIAGGETVATAIAALPRLRELDLGGNAIQDSGCVAIARVLPKLPTLATLNLGFNNLTDTSVDTLRAALATTSDAPDPVKLFNLTVEMEGNNAASSSSSWGVAPPHLARSKLTFAYPPPVAAAVVVETPSSSRSAKNVL</sequence>
<dbReference type="EMBL" id="JAQMWT010000060">
    <property type="protein sequence ID" value="KAJ8611843.1"/>
    <property type="molecule type" value="Genomic_DNA"/>
</dbReference>
<dbReference type="InterPro" id="IPR025640">
    <property type="entry name" value="GYF_2"/>
</dbReference>
<keyword evidence="1" id="KW-0479">Metal-binding</keyword>
<feature type="region of interest" description="Disordered" evidence="4">
    <location>
        <begin position="1455"/>
        <end position="1475"/>
    </location>
</feature>
<evidence type="ECO:0000256" key="1">
    <source>
        <dbReference type="ARBA" id="ARBA00022723"/>
    </source>
</evidence>
<feature type="domain" description="C2" evidence="5">
    <location>
        <begin position="323"/>
        <end position="450"/>
    </location>
</feature>
<dbReference type="InterPro" id="IPR032675">
    <property type="entry name" value="LRR_dom_sf"/>
</dbReference>
<feature type="region of interest" description="Disordered" evidence="4">
    <location>
        <begin position="1562"/>
        <end position="1584"/>
    </location>
</feature>
<evidence type="ECO:0000256" key="2">
    <source>
        <dbReference type="ARBA" id="ARBA00022837"/>
    </source>
</evidence>
<keyword evidence="2" id="KW-0106">Calcium</keyword>
<feature type="domain" description="C2" evidence="5">
    <location>
        <begin position="478"/>
        <end position="623"/>
    </location>
</feature>
<dbReference type="Pfam" id="PF00168">
    <property type="entry name" value="C2"/>
    <property type="match status" value="5"/>
</dbReference>
<dbReference type="Pfam" id="PF14237">
    <property type="entry name" value="GYF_2"/>
    <property type="match status" value="1"/>
</dbReference>
<evidence type="ECO:0000313" key="7">
    <source>
        <dbReference type="Proteomes" id="UP001230188"/>
    </source>
</evidence>
<feature type="domain" description="C2" evidence="5">
    <location>
        <begin position="17"/>
        <end position="139"/>
    </location>
</feature>
<dbReference type="InterPro" id="IPR001611">
    <property type="entry name" value="Leu-rich_rpt"/>
</dbReference>
<dbReference type="Gene3D" id="2.60.40.150">
    <property type="entry name" value="C2 domain"/>
    <property type="match status" value="4"/>
</dbReference>
<dbReference type="PANTHER" id="PTHR45911">
    <property type="entry name" value="C2 DOMAIN-CONTAINING PROTEIN"/>
    <property type="match status" value="1"/>
</dbReference>
<name>A0AAD7UN72_9STRA</name>
<evidence type="ECO:0000256" key="3">
    <source>
        <dbReference type="SAM" id="Coils"/>
    </source>
</evidence>
<protein>
    <recommendedName>
        <fullName evidence="5">C2 domain-containing protein</fullName>
    </recommendedName>
</protein>
<feature type="domain" description="C2" evidence="5">
    <location>
        <begin position="169"/>
        <end position="292"/>
    </location>
</feature>
<dbReference type="Proteomes" id="UP001230188">
    <property type="component" value="Unassembled WGS sequence"/>
</dbReference>
<dbReference type="Gene3D" id="3.80.10.10">
    <property type="entry name" value="Ribonuclease Inhibitor"/>
    <property type="match status" value="3"/>
</dbReference>
<evidence type="ECO:0000313" key="6">
    <source>
        <dbReference type="EMBL" id="KAJ8611843.1"/>
    </source>
</evidence>
<dbReference type="SUPFAM" id="SSF52047">
    <property type="entry name" value="RNI-like"/>
    <property type="match status" value="2"/>
</dbReference>
<dbReference type="SMART" id="SM00368">
    <property type="entry name" value="LRR_RI"/>
    <property type="match status" value="11"/>
</dbReference>
<gene>
    <name evidence="6" type="ORF">CTAYLR_005776</name>
</gene>
<evidence type="ECO:0000256" key="4">
    <source>
        <dbReference type="SAM" id="MobiDB-lite"/>
    </source>
</evidence>
<dbReference type="GO" id="GO:0016020">
    <property type="term" value="C:membrane"/>
    <property type="evidence" value="ECO:0007669"/>
    <property type="project" value="TreeGrafter"/>
</dbReference>
<dbReference type="CDD" id="cd00030">
    <property type="entry name" value="C2"/>
    <property type="match status" value="3"/>
</dbReference>
<feature type="coiled-coil region" evidence="3">
    <location>
        <begin position="928"/>
        <end position="981"/>
    </location>
</feature>
<dbReference type="SUPFAM" id="SSF49562">
    <property type="entry name" value="C2 domain (Calcium/lipid-binding domain, CaLB)"/>
    <property type="match status" value="4"/>
</dbReference>
<dbReference type="InterPro" id="IPR000008">
    <property type="entry name" value="C2_dom"/>
</dbReference>
<dbReference type="PROSITE" id="PS50004">
    <property type="entry name" value="C2"/>
    <property type="match status" value="4"/>
</dbReference>
<keyword evidence="3" id="KW-0175">Coiled coil</keyword>
<keyword evidence="7" id="KW-1185">Reference proteome</keyword>
<dbReference type="GO" id="GO:0005509">
    <property type="term" value="F:calcium ion binding"/>
    <property type="evidence" value="ECO:0007669"/>
    <property type="project" value="TreeGrafter"/>
</dbReference>
<reference evidence="6" key="1">
    <citation type="submission" date="2023-01" db="EMBL/GenBank/DDBJ databases">
        <title>Metagenome sequencing of chrysophaentin producing Chrysophaeum taylorii.</title>
        <authorList>
            <person name="Davison J."/>
            <person name="Bewley C."/>
        </authorList>
    </citation>
    <scope>NUCLEOTIDE SEQUENCE</scope>
    <source>
        <strain evidence="6">NIES-1699</strain>
    </source>
</reference>
<accession>A0AAD7UN72</accession>
<proteinExistence type="predicted"/>
<comment type="caution">
    <text evidence="6">The sequence shown here is derived from an EMBL/GenBank/DDBJ whole genome shotgun (WGS) entry which is preliminary data.</text>
</comment>
<dbReference type="InterPro" id="IPR035892">
    <property type="entry name" value="C2_domain_sf"/>
</dbReference>
<feature type="compositionally biased region" description="Acidic residues" evidence="4">
    <location>
        <begin position="1461"/>
        <end position="1472"/>
    </location>
</feature>
<dbReference type="PANTHER" id="PTHR45911:SF4">
    <property type="entry name" value="MULTIPLE C2 AND TRANSMEMBRANE DOMAIN-CONTAINING PROTEIN"/>
    <property type="match status" value="1"/>
</dbReference>
<dbReference type="SMART" id="SM00239">
    <property type="entry name" value="C2"/>
    <property type="match status" value="5"/>
</dbReference>
<dbReference type="Pfam" id="PF13516">
    <property type="entry name" value="LRR_6"/>
    <property type="match status" value="6"/>
</dbReference>
<evidence type="ECO:0000259" key="5">
    <source>
        <dbReference type="PROSITE" id="PS50004"/>
    </source>
</evidence>
<organism evidence="6 7">
    <name type="scientific">Chrysophaeum taylorii</name>
    <dbReference type="NCBI Taxonomy" id="2483200"/>
    <lineage>
        <taxon>Eukaryota</taxon>
        <taxon>Sar</taxon>
        <taxon>Stramenopiles</taxon>
        <taxon>Ochrophyta</taxon>
        <taxon>Pelagophyceae</taxon>
        <taxon>Pelagomonadales</taxon>
        <taxon>Pelagomonadaceae</taxon>
        <taxon>Chrysophaeum</taxon>
    </lineage>
</organism>